<accession>A0A922HXG2</accession>
<comment type="caution">
    <text evidence="1">The sequence shown here is derived from an EMBL/GenBank/DDBJ whole genome shotgun (WGS) entry which is preliminary data.</text>
</comment>
<dbReference type="AlphaFoldDB" id="A0A922HXG2"/>
<dbReference type="EMBL" id="ASGP02000003">
    <property type="protein sequence ID" value="KAH9515838.1"/>
    <property type="molecule type" value="Genomic_DNA"/>
</dbReference>
<dbReference type="Proteomes" id="UP000790347">
    <property type="component" value="Unassembled WGS sequence"/>
</dbReference>
<protein>
    <submittedName>
        <fullName evidence="1">Uncharacterized protein</fullName>
    </submittedName>
</protein>
<evidence type="ECO:0000313" key="1">
    <source>
        <dbReference type="EMBL" id="KAH9515838.1"/>
    </source>
</evidence>
<organism evidence="1 2">
    <name type="scientific">Dermatophagoides farinae</name>
    <name type="common">American house dust mite</name>
    <dbReference type="NCBI Taxonomy" id="6954"/>
    <lineage>
        <taxon>Eukaryota</taxon>
        <taxon>Metazoa</taxon>
        <taxon>Ecdysozoa</taxon>
        <taxon>Arthropoda</taxon>
        <taxon>Chelicerata</taxon>
        <taxon>Arachnida</taxon>
        <taxon>Acari</taxon>
        <taxon>Acariformes</taxon>
        <taxon>Sarcoptiformes</taxon>
        <taxon>Astigmata</taxon>
        <taxon>Psoroptidia</taxon>
        <taxon>Analgoidea</taxon>
        <taxon>Pyroglyphidae</taxon>
        <taxon>Dermatophagoidinae</taxon>
        <taxon>Dermatophagoides</taxon>
    </lineage>
</organism>
<reference evidence="1" key="1">
    <citation type="submission" date="2013-05" db="EMBL/GenBank/DDBJ databases">
        <authorList>
            <person name="Yim A.K.Y."/>
            <person name="Chan T.F."/>
            <person name="Ji K.M."/>
            <person name="Liu X.Y."/>
            <person name="Zhou J.W."/>
            <person name="Li R.Q."/>
            <person name="Yang K.Y."/>
            <person name="Li J."/>
            <person name="Li M."/>
            <person name="Law P.T.W."/>
            <person name="Wu Y.L."/>
            <person name="Cai Z.L."/>
            <person name="Qin H."/>
            <person name="Bao Y."/>
            <person name="Leung R.K.K."/>
            <person name="Ng P.K.S."/>
            <person name="Zou J."/>
            <person name="Zhong X.J."/>
            <person name="Ran P.X."/>
            <person name="Zhong N.S."/>
            <person name="Liu Z.G."/>
            <person name="Tsui S.K.W."/>
        </authorList>
    </citation>
    <scope>NUCLEOTIDE SEQUENCE</scope>
    <source>
        <strain evidence="1">Derf</strain>
        <tissue evidence="1">Whole organism</tissue>
    </source>
</reference>
<name>A0A922HXG2_DERFA</name>
<gene>
    <name evidence="1" type="ORF">DERF_006613</name>
</gene>
<sequence>MECLVELASQQQLKYSFAEYPEYHFMFMCNEGSHIHDSESSSQRKKNVIGHILLDMLYPYMLC</sequence>
<keyword evidence="2" id="KW-1185">Reference proteome</keyword>
<reference evidence="1" key="2">
    <citation type="journal article" date="2022" name="Res Sq">
        <title>Comparative Genomics Reveals Insights into the Divergent Evolution of Astigmatic Mites and Household Pest Adaptations.</title>
        <authorList>
            <person name="Xiong Q."/>
            <person name="Wan A.T.-Y."/>
            <person name="Liu X.-Y."/>
            <person name="Fung C.S.-H."/>
            <person name="Xiao X."/>
            <person name="Malainual N."/>
            <person name="Hou J."/>
            <person name="Wang L."/>
            <person name="Wang M."/>
            <person name="Yang K."/>
            <person name="Cui Y."/>
            <person name="Leung E."/>
            <person name="Nong W."/>
            <person name="Shin S.-K."/>
            <person name="Au S."/>
            <person name="Jeong K.Y."/>
            <person name="Chew F.T."/>
            <person name="Hui J."/>
            <person name="Leung T.F."/>
            <person name="Tungtrongchitr A."/>
            <person name="Zhong N."/>
            <person name="Liu Z."/>
            <person name="Tsui S."/>
        </authorList>
    </citation>
    <scope>NUCLEOTIDE SEQUENCE</scope>
    <source>
        <strain evidence="1">Derf</strain>
        <tissue evidence="1">Whole organism</tissue>
    </source>
</reference>
<proteinExistence type="predicted"/>
<evidence type="ECO:0000313" key="2">
    <source>
        <dbReference type="Proteomes" id="UP000790347"/>
    </source>
</evidence>